<accession>E9SDQ9</accession>
<reference evidence="1 2" key="1">
    <citation type="submission" date="2011-02" db="EMBL/GenBank/DDBJ databases">
        <authorList>
            <person name="Nelson K.E."/>
            <person name="Sutton G."/>
            <person name="Torralba M."/>
            <person name="Durkin S."/>
            <person name="Harkins D."/>
            <person name="Montgomery R."/>
            <person name="Ziemer C."/>
            <person name="Klaassens E."/>
            <person name="Ocuiv P."/>
            <person name="Morrison M."/>
        </authorList>
    </citation>
    <scope>NUCLEOTIDE SEQUENCE [LARGE SCALE GENOMIC DNA]</scope>
    <source>
        <strain evidence="1 2">8</strain>
    </source>
</reference>
<evidence type="ECO:0000313" key="2">
    <source>
        <dbReference type="Proteomes" id="UP000004259"/>
    </source>
</evidence>
<comment type="caution">
    <text evidence="1">The sequence shown here is derived from an EMBL/GenBank/DDBJ whole genome shotgun (WGS) entry which is preliminary data.</text>
</comment>
<dbReference type="eggNOG" id="ENOG5033HK9">
    <property type="taxonomic scope" value="Bacteria"/>
</dbReference>
<dbReference type="STRING" id="246199.CUS_7258"/>
<dbReference type="OrthoDB" id="1655092at2"/>
<dbReference type="Proteomes" id="UP000004259">
    <property type="component" value="Unassembled WGS sequence"/>
</dbReference>
<evidence type="ECO:0000313" key="1">
    <source>
        <dbReference type="EMBL" id="EGC02559.1"/>
    </source>
</evidence>
<name>E9SDQ9_RUMAL</name>
<dbReference type="AlphaFoldDB" id="E9SDQ9"/>
<proteinExistence type="predicted"/>
<sequence length="150" mass="17360">MSCHDIGRGLSSVVKVILEKLDSGEISVNTARDLLYACRKGVHWCDGNENEAMIQMHQMRCGYCLKKLSEGDTIYSLYDIPHSFENEHHQEIRAIDAKVADYFLCSECFEKLLDTIAPGTGAEMRKYIEEKCSEDCWHYQDCRRPWEIDE</sequence>
<protein>
    <submittedName>
        <fullName evidence="1">Conserved domain protein</fullName>
    </submittedName>
</protein>
<dbReference type="RefSeq" id="WP_002850448.1">
    <property type="nucleotide sequence ID" value="NZ_ADKM02000091.1"/>
</dbReference>
<dbReference type="EMBL" id="ADKM02000091">
    <property type="protein sequence ID" value="EGC02559.1"/>
    <property type="molecule type" value="Genomic_DNA"/>
</dbReference>
<gene>
    <name evidence="1" type="ORF">CUS_7258</name>
</gene>
<organism evidence="1 2">
    <name type="scientific">Ruminococcus albus 8</name>
    <dbReference type="NCBI Taxonomy" id="246199"/>
    <lineage>
        <taxon>Bacteria</taxon>
        <taxon>Bacillati</taxon>
        <taxon>Bacillota</taxon>
        <taxon>Clostridia</taxon>
        <taxon>Eubacteriales</taxon>
        <taxon>Oscillospiraceae</taxon>
        <taxon>Ruminococcus</taxon>
    </lineage>
</organism>
<keyword evidence="2" id="KW-1185">Reference proteome</keyword>